<reference evidence="7" key="1">
    <citation type="submission" date="2018-02" db="EMBL/GenBank/DDBJ databases">
        <authorList>
            <person name="Hausmann B."/>
        </authorList>
    </citation>
    <scope>NUCLEOTIDE SEQUENCE [LARGE SCALE GENOMIC DNA]</scope>
    <source>
        <strain evidence="7">Peat soil MAG SbF1</strain>
    </source>
</reference>
<organism evidence="6 7">
    <name type="scientific">Candidatus Desulfosporosinus infrequens</name>
    <dbReference type="NCBI Taxonomy" id="2043169"/>
    <lineage>
        <taxon>Bacteria</taxon>
        <taxon>Bacillati</taxon>
        <taxon>Bacillota</taxon>
        <taxon>Clostridia</taxon>
        <taxon>Eubacteriales</taxon>
        <taxon>Desulfitobacteriaceae</taxon>
        <taxon>Desulfosporosinus</taxon>
    </lineage>
</organism>
<dbReference type="PANTHER" id="PTHR39330">
    <property type="entry name" value="ETHANOLAMINE AMMONIA-LYASE LIGHT CHAIN"/>
    <property type="match status" value="1"/>
</dbReference>
<comment type="cofactor">
    <cofactor evidence="5">
        <name>adenosylcob(III)alamin</name>
        <dbReference type="ChEBI" id="CHEBI:18408"/>
    </cofactor>
    <text evidence="5">Binds between the large and small subunits.</text>
</comment>
<keyword evidence="3 5" id="KW-0170">Cobalt</keyword>
<dbReference type="Gene3D" id="3.40.50.11240">
    <property type="entry name" value="Ethanolamine ammonia-lyase light chain (EutC)"/>
    <property type="match status" value="1"/>
</dbReference>
<dbReference type="InterPro" id="IPR042255">
    <property type="entry name" value="EutC_N"/>
</dbReference>
<dbReference type="GO" id="GO:0046336">
    <property type="term" value="P:ethanolamine catabolic process"/>
    <property type="evidence" value="ECO:0007669"/>
    <property type="project" value="UniProtKB-UniRule"/>
</dbReference>
<dbReference type="OrthoDB" id="114248at2"/>
<keyword evidence="1 5" id="KW-0846">Cobalamin</keyword>
<dbReference type="GO" id="GO:0031419">
    <property type="term" value="F:cobalamin binding"/>
    <property type="evidence" value="ECO:0007669"/>
    <property type="project" value="UniProtKB-UniRule"/>
</dbReference>
<evidence type="ECO:0000256" key="3">
    <source>
        <dbReference type="ARBA" id="ARBA00023285"/>
    </source>
</evidence>
<keyword evidence="2 5" id="KW-0456">Lyase</keyword>
<dbReference type="InterPro" id="IPR009246">
    <property type="entry name" value="EutC"/>
</dbReference>
<dbReference type="UniPathway" id="UPA00560"/>
<gene>
    <name evidence="5 6" type="primary">eutC</name>
    <name evidence="6" type="ORF">SBF1_1270010</name>
</gene>
<evidence type="ECO:0000256" key="5">
    <source>
        <dbReference type="HAMAP-Rule" id="MF_00601"/>
    </source>
</evidence>
<comment type="similarity">
    <text evidence="5">Belongs to the EutC family.</text>
</comment>
<comment type="subcellular location">
    <subcellularLocation>
        <location evidence="5">Bacterial microcompartment</location>
    </subcellularLocation>
</comment>
<dbReference type="GO" id="GO:0008851">
    <property type="term" value="F:ethanolamine ammonia-lyase activity"/>
    <property type="evidence" value="ECO:0007669"/>
    <property type="project" value="UniProtKB-UniRule"/>
</dbReference>
<dbReference type="GO" id="GO:0009350">
    <property type="term" value="C:ethanolamine ammonia-lyase complex"/>
    <property type="evidence" value="ECO:0007669"/>
    <property type="project" value="UniProtKB-UniRule"/>
</dbReference>
<dbReference type="AlphaFoldDB" id="A0A2U3K2V2"/>
<keyword evidence="4 5" id="KW-1283">Bacterial microcompartment</keyword>
<dbReference type="Gene3D" id="1.10.30.40">
    <property type="entry name" value="Ethanolamine ammonia-lyase light chain (EutC), N-terminal domain"/>
    <property type="match status" value="1"/>
</dbReference>
<dbReference type="PANTHER" id="PTHR39330:SF1">
    <property type="entry name" value="ETHANOLAMINE AMMONIA-LYASE SMALL SUBUNIT"/>
    <property type="match status" value="1"/>
</dbReference>
<comment type="subunit">
    <text evidence="5">The basic unit is a heterodimer which dimerizes to form tetramers. The heterotetramers trimerize; 6 large subunits form a core ring with 6 small subunits projecting outwards.</text>
</comment>
<dbReference type="NCBIfam" id="NF003971">
    <property type="entry name" value="PRK05465.1"/>
    <property type="match status" value="1"/>
</dbReference>
<proteinExistence type="inferred from homology"/>
<dbReference type="Pfam" id="PF05985">
    <property type="entry name" value="EutC"/>
    <property type="match status" value="1"/>
</dbReference>
<feature type="binding site" evidence="5">
    <location>
        <position position="227"/>
    </location>
    <ligand>
        <name>adenosylcob(III)alamin</name>
        <dbReference type="ChEBI" id="CHEBI:18408"/>
    </ligand>
</feature>
<dbReference type="HAMAP" id="MF_00601">
    <property type="entry name" value="EutC"/>
    <property type="match status" value="1"/>
</dbReference>
<dbReference type="PIRSF" id="PIRSF018982">
    <property type="entry name" value="EutC"/>
    <property type="match status" value="1"/>
</dbReference>
<dbReference type="Proteomes" id="UP000238916">
    <property type="component" value="Unassembled WGS sequence"/>
</dbReference>
<evidence type="ECO:0000256" key="1">
    <source>
        <dbReference type="ARBA" id="ARBA00022628"/>
    </source>
</evidence>
<feature type="binding site" evidence="5">
    <location>
        <position position="206"/>
    </location>
    <ligand>
        <name>adenosylcob(III)alamin</name>
        <dbReference type="ChEBI" id="CHEBI:18408"/>
    </ligand>
</feature>
<name>A0A2U3K2V2_9FIRM</name>
<dbReference type="GO" id="GO:0031471">
    <property type="term" value="C:ethanolamine degradation polyhedral organelle"/>
    <property type="evidence" value="ECO:0007669"/>
    <property type="project" value="UniProtKB-UniRule"/>
</dbReference>
<dbReference type="GO" id="GO:0006520">
    <property type="term" value="P:amino acid metabolic process"/>
    <property type="evidence" value="ECO:0007669"/>
    <property type="project" value="InterPro"/>
</dbReference>
<comment type="pathway">
    <text evidence="5">Amine and polyamine degradation; ethanolamine degradation.</text>
</comment>
<dbReference type="InterPro" id="IPR042251">
    <property type="entry name" value="EutC_C"/>
</dbReference>
<evidence type="ECO:0000256" key="2">
    <source>
        <dbReference type="ARBA" id="ARBA00023239"/>
    </source>
</evidence>
<comment type="function">
    <text evidence="5">Catalyzes the deamination of various vicinal amino-alcohols to oxo compounds. Allows this organism to utilize ethanolamine as the sole source of nitrogen and carbon in the presence of external vitamin B12.</text>
</comment>
<dbReference type="EC" id="4.3.1.7" evidence="5"/>
<dbReference type="EMBL" id="OMOF01000032">
    <property type="protein sequence ID" value="SPF33992.1"/>
    <property type="molecule type" value="Genomic_DNA"/>
</dbReference>
<accession>A0A2U3K2V2</accession>
<sequence>MSLEDNVRLIVEQMLKEMGKGKSQLSVSSLAQAVAPILAECQIADLAEIDLQSYLQVPSPTNQALYEEMKLSTSARIGVWRCGPRPLTDTLLRFRADHAVAQDSILGEVPEDFPSQYGMVSVRTFCQSKDEYLTRPDLGRKLDAENLEILRNGCQKGATVQIIVSDGLSSKAVVANIPNLLPALIQGLEGMGVKLGTTIFVRGGRVAVMDTIGEELKPEVAVILIGERPGLGTAESMSAYLGYNPRRGMVESERSVISNIHKAGTPAAEAGAHLASLIKKILDLKASGVNLE</sequence>
<evidence type="ECO:0000313" key="7">
    <source>
        <dbReference type="Proteomes" id="UP000238916"/>
    </source>
</evidence>
<comment type="catalytic activity">
    <reaction evidence="5">
        <text>ethanolamine = acetaldehyde + NH4(+)</text>
        <dbReference type="Rhea" id="RHEA:15313"/>
        <dbReference type="ChEBI" id="CHEBI:15343"/>
        <dbReference type="ChEBI" id="CHEBI:28938"/>
        <dbReference type="ChEBI" id="CHEBI:57603"/>
        <dbReference type="EC" id="4.3.1.7"/>
    </reaction>
</comment>
<evidence type="ECO:0000313" key="6">
    <source>
        <dbReference type="EMBL" id="SPF33992.1"/>
    </source>
</evidence>
<protein>
    <recommendedName>
        <fullName evidence="5">Ethanolamine ammonia-lyase small subunit</fullName>
        <shortName evidence="5">EAL small subunit</shortName>
        <ecNumber evidence="5">4.3.1.7</ecNumber>
    </recommendedName>
</protein>
<evidence type="ECO:0000256" key="4">
    <source>
        <dbReference type="ARBA" id="ARBA00024446"/>
    </source>
</evidence>